<dbReference type="EMBL" id="CP092884">
    <property type="protein sequence ID" value="UYV83034.1"/>
    <property type="molecule type" value="Genomic_DNA"/>
</dbReference>
<accession>A0ABY6LQA6</accession>
<organism evidence="3 4">
    <name type="scientific">Cordylochernes scorpioides</name>
    <dbReference type="NCBI Taxonomy" id="51811"/>
    <lineage>
        <taxon>Eukaryota</taxon>
        <taxon>Metazoa</taxon>
        <taxon>Ecdysozoa</taxon>
        <taxon>Arthropoda</taxon>
        <taxon>Chelicerata</taxon>
        <taxon>Arachnida</taxon>
        <taxon>Pseudoscorpiones</taxon>
        <taxon>Cheliferoidea</taxon>
        <taxon>Chernetidae</taxon>
        <taxon>Cordylochernes</taxon>
    </lineage>
</organism>
<evidence type="ECO:0000313" key="4">
    <source>
        <dbReference type="Proteomes" id="UP001235939"/>
    </source>
</evidence>
<dbReference type="InterPro" id="IPR000618">
    <property type="entry name" value="Insect_cuticle"/>
</dbReference>
<dbReference type="Proteomes" id="UP001235939">
    <property type="component" value="Chromosome 22"/>
</dbReference>
<dbReference type="InterPro" id="IPR050468">
    <property type="entry name" value="Cuticle_Struct_Prot"/>
</dbReference>
<name>A0ABY6LQA6_9ARAC</name>
<dbReference type="PROSITE" id="PS51155">
    <property type="entry name" value="CHIT_BIND_RR_2"/>
    <property type="match status" value="1"/>
</dbReference>
<protein>
    <submittedName>
        <fullName evidence="3">Uncharacterized protein</fullName>
    </submittedName>
</protein>
<dbReference type="PANTHER" id="PTHR10380">
    <property type="entry name" value="CUTICLE PROTEIN"/>
    <property type="match status" value="1"/>
</dbReference>
<sequence length="112" mass="12890">MHLVEDYARPTPYSLSYDLRQDDQGVVSWRREEGDENGAKRGSYGYRDADGLYREVQYIADENGYRAWIKTNEPGTAGASPNHVLMTAEQTPDNVVQMYAQRQQQQQQQQMA</sequence>
<dbReference type="PANTHER" id="PTHR10380:SF173">
    <property type="entry name" value="CUTICULAR PROTEIN 47EF, ISOFORM C-RELATED"/>
    <property type="match status" value="1"/>
</dbReference>
<proteinExistence type="predicted"/>
<gene>
    <name evidence="3" type="ORF">LAZ67_22001866</name>
</gene>
<evidence type="ECO:0000313" key="3">
    <source>
        <dbReference type="EMBL" id="UYV83034.1"/>
    </source>
</evidence>
<reference evidence="3 4" key="1">
    <citation type="submission" date="2022-03" db="EMBL/GenBank/DDBJ databases">
        <title>A chromosomal length assembly of Cordylochernes scorpioides.</title>
        <authorList>
            <person name="Zeh D."/>
            <person name="Zeh J."/>
        </authorList>
    </citation>
    <scope>NUCLEOTIDE SEQUENCE [LARGE SCALE GENOMIC DNA]</scope>
    <source>
        <strain evidence="3">IN4F17</strain>
        <tissue evidence="3">Whole Body</tissue>
    </source>
</reference>
<dbReference type="Pfam" id="PF00379">
    <property type="entry name" value="Chitin_bind_4"/>
    <property type="match status" value="1"/>
</dbReference>
<dbReference type="PROSITE" id="PS00233">
    <property type="entry name" value="CHIT_BIND_RR_1"/>
    <property type="match status" value="1"/>
</dbReference>
<dbReference type="InterPro" id="IPR031311">
    <property type="entry name" value="CHIT_BIND_RR_consensus"/>
</dbReference>
<evidence type="ECO:0000256" key="1">
    <source>
        <dbReference type="ARBA" id="ARBA00022460"/>
    </source>
</evidence>
<keyword evidence="1 2" id="KW-0193">Cuticle</keyword>
<keyword evidence="4" id="KW-1185">Reference proteome</keyword>
<evidence type="ECO:0000256" key="2">
    <source>
        <dbReference type="PROSITE-ProRule" id="PRU00497"/>
    </source>
</evidence>